<dbReference type="KEGG" id="bsb:Bresu_0090"/>
<dbReference type="CDD" id="cd16387">
    <property type="entry name" value="ParB_N_Srx"/>
    <property type="match status" value="1"/>
</dbReference>
<dbReference type="RefSeq" id="WP_013267509.1">
    <property type="nucleotide sequence ID" value="NC_014375.1"/>
</dbReference>
<proteinExistence type="predicted"/>
<dbReference type="STRING" id="633149.Bresu_0090"/>
<reference evidence="2" key="1">
    <citation type="journal article" date="2011" name="J. Bacteriol.">
        <title>Genome sequences of eight morphologically diverse alphaproteobacteria.</title>
        <authorList>
            <consortium name="US DOE Joint Genome Institute"/>
            <person name="Brown P.J."/>
            <person name="Kysela D.T."/>
            <person name="Buechlein A."/>
            <person name="Hemmerich C."/>
            <person name="Brun Y.V."/>
        </authorList>
    </citation>
    <scope>NUCLEOTIDE SEQUENCE [LARGE SCALE GENOMIC DNA]</scope>
    <source>
        <strain evidence="2">ATCC 15264 / DSM 4735 / LMG 14903 / NBRC 16000 / CB 81</strain>
    </source>
</reference>
<name>D9QIA2_BRESC</name>
<dbReference type="SUPFAM" id="SSF110849">
    <property type="entry name" value="ParB/Sulfiredoxin"/>
    <property type="match status" value="1"/>
</dbReference>
<protein>
    <submittedName>
        <fullName evidence="1">ParB domain protein nuclease</fullName>
    </submittedName>
</protein>
<evidence type="ECO:0000313" key="1">
    <source>
        <dbReference type="EMBL" id="ADK99404.1"/>
    </source>
</evidence>
<evidence type="ECO:0000313" key="2">
    <source>
        <dbReference type="Proteomes" id="UP000002696"/>
    </source>
</evidence>
<dbReference type="AlphaFoldDB" id="D9QIA2"/>
<dbReference type="Pfam" id="PF20188">
    <property type="entry name" value="DUF6551"/>
    <property type="match status" value="1"/>
</dbReference>
<dbReference type="InterPro" id="IPR036086">
    <property type="entry name" value="ParB/Sulfiredoxin_sf"/>
</dbReference>
<gene>
    <name evidence="1" type="ordered locus">Bresu_0090</name>
</gene>
<dbReference type="InterPro" id="IPR046681">
    <property type="entry name" value="DUF6551"/>
</dbReference>
<accession>D9QIA2</accession>
<dbReference type="Proteomes" id="UP000002696">
    <property type="component" value="Chromosome"/>
</dbReference>
<keyword evidence="2" id="KW-1185">Reference proteome</keyword>
<dbReference type="InParanoid" id="D9QIA2"/>
<dbReference type="HOGENOM" id="CLU_068649_0_0_5"/>
<dbReference type="eggNOG" id="COG1475">
    <property type="taxonomic scope" value="Bacteria"/>
</dbReference>
<dbReference type="EMBL" id="CP002102">
    <property type="protein sequence ID" value="ADK99404.1"/>
    <property type="molecule type" value="Genomic_DNA"/>
</dbReference>
<sequence length="269" mass="28819">MTTLRKLAPIAGAEKIIRNPVPPPPKLAWLQLDLLVIDESYQRSLSGRSMALIRKLVAHWDWNCFKPLSVAPIGDGRYEIVDGQHTAMAASSHGSIDTLPCLVLTAETREARAQAFVGINSDRVNLTRFAIYRAQVAAGDPEAVAVDAGVAAAGATLIDKLQPWQEYEPGSCATVATLLQLARSGGKNRVARLLKIAKAGGVGPVPGALLKGLELITTTPEPPSDEALSKALISIDNDELGRRVRQKRFQRPDLTPAAAWADVVRSLVA</sequence>
<organism evidence="1 2">
    <name type="scientific">Brevundimonas subvibrioides (strain ATCC 15264 / DSM 4735 / LMG 14903 / NBRC 16000 / CB 81)</name>
    <name type="common">Caulobacter subvibrioides</name>
    <dbReference type="NCBI Taxonomy" id="633149"/>
    <lineage>
        <taxon>Bacteria</taxon>
        <taxon>Pseudomonadati</taxon>
        <taxon>Pseudomonadota</taxon>
        <taxon>Alphaproteobacteria</taxon>
        <taxon>Caulobacterales</taxon>
        <taxon>Caulobacteraceae</taxon>
        <taxon>Brevundimonas</taxon>
    </lineage>
</organism>
<dbReference type="OrthoDB" id="4545778at2"/>